<dbReference type="EMBL" id="QJKJ01006488">
    <property type="protein sequence ID" value="RDX86557.1"/>
    <property type="molecule type" value="Genomic_DNA"/>
</dbReference>
<feature type="non-terminal residue" evidence="1">
    <location>
        <position position="1"/>
    </location>
</feature>
<protein>
    <recommendedName>
        <fullName evidence="3">Copia protein</fullName>
    </recommendedName>
</protein>
<keyword evidence="2" id="KW-1185">Reference proteome</keyword>
<sequence length="97" mass="11211">MIGQTHKDRLSLHKRDILDGKNFEQWCIKMGIIFGFQEVLEIVKNDIQEVEVGTIKVQRTIYKESKKKDCKALFLIHQCVDSINFEKIASANSTKEA</sequence>
<dbReference type="AlphaFoldDB" id="A0A371G7P4"/>
<name>A0A371G7P4_MUCPR</name>
<gene>
    <name evidence="1" type="ORF">CR513_32105</name>
</gene>
<evidence type="ECO:0000313" key="2">
    <source>
        <dbReference type="Proteomes" id="UP000257109"/>
    </source>
</evidence>
<dbReference type="OrthoDB" id="1434147at2759"/>
<proteinExistence type="predicted"/>
<dbReference type="Proteomes" id="UP000257109">
    <property type="component" value="Unassembled WGS sequence"/>
</dbReference>
<comment type="caution">
    <text evidence="1">The sequence shown here is derived from an EMBL/GenBank/DDBJ whole genome shotgun (WGS) entry which is preliminary data.</text>
</comment>
<accession>A0A371G7P4</accession>
<organism evidence="1 2">
    <name type="scientific">Mucuna pruriens</name>
    <name type="common">Velvet bean</name>
    <name type="synonym">Dolichos pruriens</name>
    <dbReference type="NCBI Taxonomy" id="157652"/>
    <lineage>
        <taxon>Eukaryota</taxon>
        <taxon>Viridiplantae</taxon>
        <taxon>Streptophyta</taxon>
        <taxon>Embryophyta</taxon>
        <taxon>Tracheophyta</taxon>
        <taxon>Spermatophyta</taxon>
        <taxon>Magnoliopsida</taxon>
        <taxon>eudicotyledons</taxon>
        <taxon>Gunneridae</taxon>
        <taxon>Pentapetalae</taxon>
        <taxon>rosids</taxon>
        <taxon>fabids</taxon>
        <taxon>Fabales</taxon>
        <taxon>Fabaceae</taxon>
        <taxon>Papilionoideae</taxon>
        <taxon>50 kb inversion clade</taxon>
        <taxon>NPAAA clade</taxon>
        <taxon>indigoferoid/millettioid clade</taxon>
        <taxon>Phaseoleae</taxon>
        <taxon>Mucuna</taxon>
    </lineage>
</organism>
<evidence type="ECO:0000313" key="1">
    <source>
        <dbReference type="EMBL" id="RDX86557.1"/>
    </source>
</evidence>
<evidence type="ECO:0008006" key="3">
    <source>
        <dbReference type="Google" id="ProtNLM"/>
    </source>
</evidence>
<reference evidence="1" key="1">
    <citation type="submission" date="2018-05" db="EMBL/GenBank/DDBJ databases">
        <title>Draft genome of Mucuna pruriens seed.</title>
        <authorList>
            <person name="Nnadi N.E."/>
            <person name="Vos R."/>
            <person name="Hasami M.H."/>
            <person name="Devisetty U.K."/>
            <person name="Aguiy J.C."/>
        </authorList>
    </citation>
    <scope>NUCLEOTIDE SEQUENCE [LARGE SCALE GENOMIC DNA]</scope>
    <source>
        <strain evidence="1">JCA_2017</strain>
    </source>
</reference>